<evidence type="ECO:0000256" key="1">
    <source>
        <dbReference type="SAM" id="MobiDB-lite"/>
    </source>
</evidence>
<evidence type="ECO:0000313" key="3">
    <source>
        <dbReference type="RefSeq" id="XP_027468847.1"/>
    </source>
</evidence>
<evidence type="ECO:0000313" key="2">
    <source>
        <dbReference type="Proteomes" id="UP000515165"/>
    </source>
</evidence>
<sequence length="154" mass="16525">MGSPKTSRGALLRPREKDRTRGTLGRSRICSPGWKGPGIQEAAAPLLVSSWGATLAFRTFPRAGPQRLTPGGRRSFAERGGDGGIWATELLTWGGWVFHHPPALFPPRVSQSRIQHHGQLPGGDSMILHIPVLGSPCQCLTPICAEAPVLRPLA</sequence>
<dbReference type="InterPro" id="IPR040529">
    <property type="entry name" value="CROC-4"/>
</dbReference>
<keyword evidence="2" id="KW-1185">Reference proteome</keyword>
<feature type="region of interest" description="Disordered" evidence="1">
    <location>
        <begin position="1"/>
        <end position="25"/>
    </location>
</feature>
<reference evidence="3" key="1">
    <citation type="submission" date="2025-08" db="UniProtKB">
        <authorList>
            <consortium name="RefSeq"/>
        </authorList>
    </citation>
    <scope>IDENTIFICATION</scope>
    <source>
        <tissue evidence="3">Blood</tissue>
    </source>
</reference>
<organism evidence="2 3">
    <name type="scientific">Zalophus californianus</name>
    <name type="common">California sealion</name>
    <dbReference type="NCBI Taxonomy" id="9704"/>
    <lineage>
        <taxon>Eukaryota</taxon>
        <taxon>Metazoa</taxon>
        <taxon>Chordata</taxon>
        <taxon>Craniata</taxon>
        <taxon>Vertebrata</taxon>
        <taxon>Euteleostomi</taxon>
        <taxon>Mammalia</taxon>
        <taxon>Eutheria</taxon>
        <taxon>Laurasiatheria</taxon>
        <taxon>Carnivora</taxon>
        <taxon>Caniformia</taxon>
        <taxon>Pinnipedia</taxon>
        <taxon>Otariidae</taxon>
        <taxon>Zalophus</taxon>
    </lineage>
</organism>
<proteinExistence type="predicted"/>
<dbReference type="RefSeq" id="XP_027468847.1">
    <property type="nucleotide sequence ID" value="XM_027613046.2"/>
</dbReference>
<name>A0A6J2EPN6_ZALCA</name>
<dbReference type="AlphaFoldDB" id="A0A6J2EPN6"/>
<dbReference type="CTD" id="10485"/>
<dbReference type="GeneID" id="113933184"/>
<dbReference type="Proteomes" id="UP000515165">
    <property type="component" value="Chromosome 10"/>
</dbReference>
<dbReference type="Pfam" id="PF17691">
    <property type="entry name" value="Croc_4"/>
    <property type="match status" value="1"/>
</dbReference>
<protein>
    <submittedName>
        <fullName evidence="3">Uncharacterized protein MIR9-1HG isoform X2</fullName>
    </submittedName>
</protein>
<gene>
    <name evidence="3" type="primary">MIR9-1HG</name>
</gene>
<accession>A0A6J2EPN6</accession>